<accession>A0AAV4WDS1</accession>
<dbReference type="EMBL" id="BPLR01016068">
    <property type="protein sequence ID" value="GIY81006.1"/>
    <property type="molecule type" value="Genomic_DNA"/>
</dbReference>
<gene>
    <name evidence="2" type="ORF">CEXT_627971</name>
</gene>
<reference evidence="2 3" key="1">
    <citation type="submission" date="2021-06" db="EMBL/GenBank/DDBJ databases">
        <title>Caerostris extrusa draft genome.</title>
        <authorList>
            <person name="Kono N."/>
            <person name="Arakawa K."/>
        </authorList>
    </citation>
    <scope>NUCLEOTIDE SEQUENCE [LARGE SCALE GENOMIC DNA]</scope>
</reference>
<name>A0AAV4WDS1_CAEEX</name>
<dbReference type="Proteomes" id="UP001054945">
    <property type="component" value="Unassembled WGS sequence"/>
</dbReference>
<proteinExistence type="predicted"/>
<organism evidence="2 3">
    <name type="scientific">Caerostris extrusa</name>
    <name type="common">Bark spider</name>
    <name type="synonym">Caerostris bankana</name>
    <dbReference type="NCBI Taxonomy" id="172846"/>
    <lineage>
        <taxon>Eukaryota</taxon>
        <taxon>Metazoa</taxon>
        <taxon>Ecdysozoa</taxon>
        <taxon>Arthropoda</taxon>
        <taxon>Chelicerata</taxon>
        <taxon>Arachnida</taxon>
        <taxon>Araneae</taxon>
        <taxon>Araneomorphae</taxon>
        <taxon>Entelegynae</taxon>
        <taxon>Araneoidea</taxon>
        <taxon>Araneidae</taxon>
        <taxon>Caerostris</taxon>
    </lineage>
</organism>
<comment type="caution">
    <text evidence="2">The sequence shown here is derived from an EMBL/GenBank/DDBJ whole genome shotgun (WGS) entry which is preliminary data.</text>
</comment>
<evidence type="ECO:0000313" key="2">
    <source>
        <dbReference type="EMBL" id="GIY81006.1"/>
    </source>
</evidence>
<evidence type="ECO:0000313" key="3">
    <source>
        <dbReference type="Proteomes" id="UP001054945"/>
    </source>
</evidence>
<protein>
    <submittedName>
        <fullName evidence="2">Uncharacterized protein</fullName>
    </submittedName>
</protein>
<evidence type="ECO:0000256" key="1">
    <source>
        <dbReference type="SAM" id="MobiDB-lite"/>
    </source>
</evidence>
<dbReference type="AlphaFoldDB" id="A0AAV4WDS1"/>
<keyword evidence="3" id="KW-1185">Reference proteome</keyword>
<feature type="region of interest" description="Disordered" evidence="1">
    <location>
        <begin position="81"/>
        <end position="108"/>
    </location>
</feature>
<sequence>MWHRDRDGERGAANDIFRVLSTPIPDSSRNEQCIGRAANSANRYATHSLVRRLHLSTSAPSAVNEIEFSLRLRLGQTSFRDESEDGVGEGGKRTLKMSLAASPLSIPM</sequence>